<reference evidence="1" key="1">
    <citation type="submission" date="2022-03" db="EMBL/GenBank/DDBJ databases">
        <title>Genomic Encyclopedia of Type Strains, Phase III (KMG-III): the genomes of soil and plant-associated and newly described type strains.</title>
        <authorList>
            <person name="Whitman W."/>
        </authorList>
    </citation>
    <scope>NUCLEOTIDE SEQUENCE</scope>
    <source>
        <strain evidence="1">ANL 6-2</strain>
    </source>
</reference>
<sequence>MRRPRYLVHFTRPEHRDAITARGLEQKRAGSESGWPMIAPAVYLARDYESAPLPISLPPPDRGLVAVIVDLSRLDARRLRVDDSLIWEILQEDRFSCESEVPDAIPVNKAELVAALDAAVTEAEVAAICAPLTWWYLGARDGGSIAYCGDIPTDAIAAVLPAPEASGWIARATHAEATPSP</sequence>
<organism evidence="1 2">
    <name type="scientific">Natronocella acetinitrilica</name>
    <dbReference type="NCBI Taxonomy" id="414046"/>
    <lineage>
        <taxon>Bacteria</taxon>
        <taxon>Pseudomonadati</taxon>
        <taxon>Pseudomonadota</taxon>
        <taxon>Gammaproteobacteria</taxon>
        <taxon>Chromatiales</taxon>
        <taxon>Ectothiorhodospiraceae</taxon>
        <taxon>Natronocella</taxon>
    </lineage>
</organism>
<dbReference type="Proteomes" id="UP001205843">
    <property type="component" value="Unassembled WGS sequence"/>
</dbReference>
<keyword evidence="2" id="KW-1185">Reference proteome</keyword>
<proteinExistence type="predicted"/>
<protein>
    <submittedName>
        <fullName evidence="1">Uncharacterized protein</fullName>
    </submittedName>
</protein>
<name>A0AAE3G4A4_9GAMM</name>
<dbReference type="RefSeq" id="WP_253475780.1">
    <property type="nucleotide sequence ID" value="NZ_JALJXV010000003.1"/>
</dbReference>
<comment type="caution">
    <text evidence="1">The sequence shown here is derived from an EMBL/GenBank/DDBJ whole genome shotgun (WGS) entry which is preliminary data.</text>
</comment>
<evidence type="ECO:0000313" key="1">
    <source>
        <dbReference type="EMBL" id="MCP1674113.1"/>
    </source>
</evidence>
<gene>
    <name evidence="1" type="ORF">J2T57_001215</name>
</gene>
<dbReference type="AlphaFoldDB" id="A0AAE3G4A4"/>
<dbReference type="EMBL" id="JALJXV010000003">
    <property type="protein sequence ID" value="MCP1674113.1"/>
    <property type="molecule type" value="Genomic_DNA"/>
</dbReference>
<evidence type="ECO:0000313" key="2">
    <source>
        <dbReference type="Proteomes" id="UP001205843"/>
    </source>
</evidence>
<accession>A0AAE3G4A4</accession>